<name>A0A0V1C8B5_TRIBR</name>
<proteinExistence type="predicted"/>
<dbReference type="AlphaFoldDB" id="A0A0V1C8B5"/>
<evidence type="ECO:0000313" key="1">
    <source>
        <dbReference type="EMBL" id="KRY45565.1"/>
    </source>
</evidence>
<dbReference type="EMBL" id="JYDI01000347">
    <property type="protein sequence ID" value="KRY45565.1"/>
    <property type="molecule type" value="Genomic_DNA"/>
</dbReference>
<protein>
    <submittedName>
        <fullName evidence="1">Uncharacterized protein</fullName>
    </submittedName>
</protein>
<organism evidence="1 2">
    <name type="scientific">Trichinella britovi</name>
    <name type="common">Parasitic roundworm</name>
    <dbReference type="NCBI Taxonomy" id="45882"/>
    <lineage>
        <taxon>Eukaryota</taxon>
        <taxon>Metazoa</taxon>
        <taxon>Ecdysozoa</taxon>
        <taxon>Nematoda</taxon>
        <taxon>Enoplea</taxon>
        <taxon>Dorylaimia</taxon>
        <taxon>Trichinellida</taxon>
        <taxon>Trichinellidae</taxon>
        <taxon>Trichinella</taxon>
    </lineage>
</organism>
<dbReference type="Proteomes" id="UP000054653">
    <property type="component" value="Unassembled WGS sequence"/>
</dbReference>
<sequence length="90" mass="10330">MSGQRITQRGVEWGKWEQTKSDYPAVYVTENYYDKMMENPQLIRLHQLNEGNSKTVMAGATKNNESEMQYTVAPTGARLIRTICDIESLL</sequence>
<accession>A0A0V1C8B5</accession>
<gene>
    <name evidence="1" type="ORF">T03_11830</name>
</gene>
<reference evidence="1 2" key="1">
    <citation type="submission" date="2015-01" db="EMBL/GenBank/DDBJ databases">
        <title>Evolution of Trichinella species and genotypes.</title>
        <authorList>
            <person name="Korhonen P.K."/>
            <person name="Edoardo P."/>
            <person name="Giuseppe L.R."/>
            <person name="Gasser R.B."/>
        </authorList>
    </citation>
    <scope>NUCLEOTIDE SEQUENCE [LARGE SCALE GENOMIC DNA]</scope>
    <source>
        <strain evidence="1">ISS120</strain>
    </source>
</reference>
<comment type="caution">
    <text evidence="1">The sequence shown here is derived from an EMBL/GenBank/DDBJ whole genome shotgun (WGS) entry which is preliminary data.</text>
</comment>
<keyword evidence="2" id="KW-1185">Reference proteome</keyword>
<evidence type="ECO:0000313" key="2">
    <source>
        <dbReference type="Proteomes" id="UP000054653"/>
    </source>
</evidence>